<protein>
    <submittedName>
        <fullName evidence="1">Uncharacterized protein</fullName>
    </submittedName>
</protein>
<proteinExistence type="predicted"/>
<dbReference type="EMBL" id="BPLQ01015235">
    <property type="protein sequence ID" value="GIY86665.1"/>
    <property type="molecule type" value="Genomic_DNA"/>
</dbReference>
<gene>
    <name evidence="1" type="ORF">CDAR_468231</name>
</gene>
<evidence type="ECO:0000313" key="1">
    <source>
        <dbReference type="EMBL" id="GIY86665.1"/>
    </source>
</evidence>
<name>A0AAV4WUR3_9ARAC</name>
<reference evidence="1 2" key="1">
    <citation type="submission" date="2021-06" db="EMBL/GenBank/DDBJ databases">
        <title>Caerostris darwini draft genome.</title>
        <authorList>
            <person name="Kono N."/>
            <person name="Arakawa K."/>
        </authorList>
    </citation>
    <scope>NUCLEOTIDE SEQUENCE [LARGE SCALE GENOMIC DNA]</scope>
</reference>
<sequence length="122" mass="13996">MENRITQSELHYCPFSRRPVYQQSNRFLPLSALGDAWAQQQNELLPSNYSSTPAVACSSHLSGRSIVAKDTHHNWRAHRNESSHYKRRDPRLSEGPFLKAFFFLSGSLFIDHYSVFQADVPG</sequence>
<keyword evidence="2" id="KW-1185">Reference proteome</keyword>
<comment type="caution">
    <text evidence="1">The sequence shown here is derived from an EMBL/GenBank/DDBJ whole genome shotgun (WGS) entry which is preliminary data.</text>
</comment>
<organism evidence="1 2">
    <name type="scientific">Caerostris darwini</name>
    <dbReference type="NCBI Taxonomy" id="1538125"/>
    <lineage>
        <taxon>Eukaryota</taxon>
        <taxon>Metazoa</taxon>
        <taxon>Ecdysozoa</taxon>
        <taxon>Arthropoda</taxon>
        <taxon>Chelicerata</taxon>
        <taxon>Arachnida</taxon>
        <taxon>Araneae</taxon>
        <taxon>Araneomorphae</taxon>
        <taxon>Entelegynae</taxon>
        <taxon>Araneoidea</taxon>
        <taxon>Araneidae</taxon>
        <taxon>Caerostris</taxon>
    </lineage>
</organism>
<accession>A0AAV4WUR3</accession>
<evidence type="ECO:0000313" key="2">
    <source>
        <dbReference type="Proteomes" id="UP001054837"/>
    </source>
</evidence>
<dbReference type="AlphaFoldDB" id="A0AAV4WUR3"/>
<dbReference type="Proteomes" id="UP001054837">
    <property type="component" value="Unassembled WGS sequence"/>
</dbReference>